<dbReference type="SMART" id="SM01391">
    <property type="entry name" value="Filament"/>
    <property type="match status" value="1"/>
</dbReference>
<feature type="compositionally biased region" description="Basic and acidic residues" evidence="4">
    <location>
        <begin position="746"/>
        <end position="758"/>
    </location>
</feature>
<organism evidence="6 7">
    <name type="scientific">Pleurodeles waltl</name>
    <name type="common">Iberian ribbed newt</name>
    <dbReference type="NCBI Taxonomy" id="8319"/>
    <lineage>
        <taxon>Eukaryota</taxon>
        <taxon>Metazoa</taxon>
        <taxon>Chordata</taxon>
        <taxon>Craniata</taxon>
        <taxon>Vertebrata</taxon>
        <taxon>Euteleostomi</taxon>
        <taxon>Amphibia</taxon>
        <taxon>Batrachia</taxon>
        <taxon>Caudata</taxon>
        <taxon>Salamandroidea</taxon>
        <taxon>Salamandridae</taxon>
        <taxon>Pleurodelinae</taxon>
        <taxon>Pleurodeles</taxon>
    </lineage>
</organism>
<evidence type="ECO:0000256" key="3">
    <source>
        <dbReference type="SAM" id="Coils"/>
    </source>
</evidence>
<feature type="compositionally biased region" description="Basic and acidic residues" evidence="4">
    <location>
        <begin position="949"/>
        <end position="960"/>
    </location>
</feature>
<dbReference type="Proteomes" id="UP001066276">
    <property type="component" value="Chromosome 6"/>
</dbReference>
<protein>
    <recommendedName>
        <fullName evidence="5">IF rod domain-containing protein</fullName>
    </recommendedName>
</protein>
<sequence length="1636" mass="182983">MAHSSGAAFSSLHRRGREKDFSRPHTNGTRSLSVTPGMSLRSSPSQPWSVGYQSTDLERCPKTDGLNMNEKEVLQDVNGRFSVFIDKVHRLEVENEKLEAEVLQLKEAQATVLDSTRPLQAEIDGLRYLIRDIGLKKAAEKLQSQGLEEDIQAIWSKGEQEARVRESTELAIRALEDEISRTHIVKKELNQKVQSFLDEIEVLKKGHEEDMASLKMHLHSTKVGVEKKEPQDLASSLRDIRAILQSHPSGDLGQIEEWFCCKAEKLNQMDQITMETLQVARQELNQQARLLQSKSTELDAEFNTKVSLERQIMELEERHDAETSCLQNVLVQLERELKKAQSEVAGHLREYHDLLKVKGALDKEISAYRNLLVHEEQRLATVSAHSVTYSTPKQRGPPRYTPIRIPPHYKFVEEIITETREIAMSEAGDTEDDVVSAEELDDTCGPDKEKHPDEFYEPGPATAEQQQVTVDGGETVCSNVEGQHHMARGREAADNMREAEGRECISIEEMKRQGKKGSNLEVNGEEEDGRHSPNSATIPVSRTLTNHEQKSTTPLLQLQTQQTEEVLVKVTDRSDTDTPEDKGDLVSEEENYSQTKKGKSVEKQEKESGIGKITRQKNVDEDSGANGTLTHKKHTIVEGTMVDAKTDKDNREVGDSVFRSTETLSLKDGAQQEKTPSQDQKRSVAIPVTTCILQEMATPELKHITDSSQDNPRDEKLATSMSEDVNVEDTIVKEQETDMYQSINEDESHKQPQEKSDTDTITVNEEETEQQGELNDVTDHFTQEVGKSLLELMKLDTSVDTAIKEEIGDDAEKEVKNSENNNGKLTRDEESLLPNEIIMPTGVENEEEKSPKQEHASGNSTSELKTTSPQPETENHLKQFRGGLSNRTETPNIQDMPGEIEDRGGIIMKSKKNDALPVKDDSDRIDTKQLKDASRVLEHSSMLEGMNPEVKEEETSKEQEACSQLPPGGLQVNDGDSMHVKEKQLSPAKDADVPSNSSGTRGEKPNEVHRTTGKESREKCTIEEQVRQETLACEKRMTHDLSPLTQEEQVISDEYTPAQEEQASHKLSTGDTEEQVAQCVSTPSQGKKTINDLSIPVNQELKPDICTPAVEQLVTQEGPVINNLLLSKEEEEVTPDVSVSVLEGHVAHGLPIETELSTLTQEDKATNDVGTQDQEDKVIRDVSTVEQEALSAQEEELSQNVPSPVEEEETTHDLPIQDMEHVAHDSPTLSEDKRVIQDLSTPAGEELVTHNLNKQDQDSLSLLHDLSVPSQEEDVIECVFSPAQEKTMSHDLPTQSQEEQGARDLATQYQEDHLGHHVSAIAQEEQMGHHLSTQAQSEDEPYGSTKQLLMGEVMPHESLLQVQGEENSNDSTGQPLLEDRKQELSTHVLDDEGLHQSPTQAQEKEVPQKLPVHALGDKVHRNLAIHALEEYVTHDLSKQVVEEKFICELSTQHQEESITDNSSTQSHERELILSLSPQDQEIYVTNEVSTKVQQVEVSCNLSPEGLDQQKANYLLTAVQEEKTIHDLSSPAAVQQDRHEISTQIYTEKQDHELPPQDHKQKLNQDSPTQVASMDVEALTITDTSTVVLERKEKESKDGKLVMVTDSGVEQAPRENLKETPQPTDSSKTLSQTKAEQ</sequence>
<feature type="region of interest" description="Disordered" evidence="4">
    <location>
        <begin position="1589"/>
        <end position="1636"/>
    </location>
</feature>
<dbReference type="Gene3D" id="1.20.5.1160">
    <property type="entry name" value="Vasodilator-stimulated phosphoprotein"/>
    <property type="match status" value="1"/>
</dbReference>
<feature type="compositionally biased region" description="Basic and acidic residues" evidence="4">
    <location>
        <begin position="644"/>
        <end position="654"/>
    </location>
</feature>
<feature type="compositionally biased region" description="Polar residues" evidence="4">
    <location>
        <begin position="856"/>
        <end position="872"/>
    </location>
</feature>
<feature type="coiled-coil region" evidence="3">
    <location>
        <begin position="172"/>
        <end position="206"/>
    </location>
</feature>
<gene>
    <name evidence="6" type="ORF">NDU88_010610</name>
</gene>
<keyword evidence="7" id="KW-1185">Reference proteome</keyword>
<dbReference type="GO" id="GO:0099160">
    <property type="term" value="C:postsynaptic intermediate filament cytoskeleton"/>
    <property type="evidence" value="ECO:0007669"/>
    <property type="project" value="TreeGrafter"/>
</dbReference>
<keyword evidence="1" id="KW-0403">Intermediate filament</keyword>
<dbReference type="Gene3D" id="1.20.5.170">
    <property type="match status" value="1"/>
</dbReference>
<name>A0AAV7QYR0_PLEWA</name>
<feature type="compositionally biased region" description="Basic and acidic residues" evidence="4">
    <location>
        <begin position="599"/>
        <end position="609"/>
    </location>
</feature>
<feature type="coiled-coil region" evidence="3">
    <location>
        <begin position="274"/>
        <end position="350"/>
    </location>
</feature>
<dbReference type="Pfam" id="PF00038">
    <property type="entry name" value="Filament"/>
    <property type="match status" value="1"/>
</dbReference>
<evidence type="ECO:0000259" key="5">
    <source>
        <dbReference type="PROSITE" id="PS51842"/>
    </source>
</evidence>
<keyword evidence="2 3" id="KW-0175">Coiled coil</keyword>
<evidence type="ECO:0000313" key="6">
    <source>
        <dbReference type="EMBL" id="KAJ1144310.1"/>
    </source>
</evidence>
<dbReference type="GO" id="GO:0030424">
    <property type="term" value="C:axon"/>
    <property type="evidence" value="ECO:0007669"/>
    <property type="project" value="TreeGrafter"/>
</dbReference>
<dbReference type="GO" id="GO:0005200">
    <property type="term" value="F:structural constituent of cytoskeleton"/>
    <property type="evidence" value="ECO:0007669"/>
    <property type="project" value="TreeGrafter"/>
</dbReference>
<dbReference type="PROSITE" id="PS51842">
    <property type="entry name" value="IF_ROD_2"/>
    <property type="match status" value="1"/>
</dbReference>
<dbReference type="GO" id="GO:0005737">
    <property type="term" value="C:cytoplasm"/>
    <property type="evidence" value="ECO:0007669"/>
    <property type="project" value="TreeGrafter"/>
</dbReference>
<feature type="compositionally biased region" description="Polar residues" evidence="4">
    <location>
        <begin position="1078"/>
        <end position="1091"/>
    </location>
</feature>
<evidence type="ECO:0000256" key="2">
    <source>
        <dbReference type="ARBA" id="ARBA00023054"/>
    </source>
</evidence>
<dbReference type="InterPro" id="IPR039008">
    <property type="entry name" value="IF_rod_dom"/>
</dbReference>
<feature type="compositionally biased region" description="Basic and acidic residues" evidence="4">
    <location>
        <begin position="1589"/>
        <end position="1599"/>
    </location>
</feature>
<feature type="region of interest" description="Disordered" evidence="4">
    <location>
        <begin position="699"/>
        <end position="778"/>
    </location>
</feature>
<feature type="compositionally biased region" description="Polar residues" evidence="4">
    <location>
        <begin position="1059"/>
        <end position="1070"/>
    </location>
</feature>
<feature type="compositionally biased region" description="Polar residues" evidence="4">
    <location>
        <begin position="1618"/>
        <end position="1636"/>
    </location>
</feature>
<feature type="compositionally biased region" description="Polar residues" evidence="4">
    <location>
        <begin position="532"/>
        <end position="544"/>
    </location>
</feature>
<feature type="compositionally biased region" description="Basic and acidic residues" evidence="4">
    <location>
        <begin position="700"/>
        <end position="717"/>
    </location>
</feature>
<evidence type="ECO:0000256" key="1">
    <source>
        <dbReference type="ARBA" id="ARBA00022754"/>
    </source>
</evidence>
<dbReference type="Gene3D" id="1.20.5.500">
    <property type="entry name" value="Single helix bin"/>
    <property type="match status" value="1"/>
</dbReference>
<dbReference type="InterPro" id="IPR050405">
    <property type="entry name" value="Intermediate_filament"/>
</dbReference>
<feature type="region of interest" description="Disordered" evidence="4">
    <location>
        <begin position="1"/>
        <end position="53"/>
    </location>
</feature>
<feature type="compositionally biased region" description="Basic and acidic residues" evidence="4">
    <location>
        <begin position="1218"/>
        <end position="1230"/>
    </location>
</feature>
<dbReference type="GO" id="GO:0033693">
    <property type="term" value="P:neurofilament bundle assembly"/>
    <property type="evidence" value="ECO:0007669"/>
    <property type="project" value="TreeGrafter"/>
</dbReference>
<feature type="compositionally biased region" description="Basic and acidic residues" evidence="4">
    <location>
        <begin position="911"/>
        <end position="938"/>
    </location>
</feature>
<feature type="region of interest" description="Disordered" evidence="4">
    <location>
        <begin position="805"/>
        <end position="1020"/>
    </location>
</feature>
<accession>A0AAV7QYR0</accession>
<dbReference type="GO" id="GO:0005882">
    <property type="term" value="C:intermediate filament"/>
    <property type="evidence" value="ECO:0007669"/>
    <property type="project" value="UniProtKB-KW"/>
</dbReference>
<comment type="caution">
    <text evidence="6">The sequence shown here is derived from an EMBL/GenBank/DDBJ whole genome shotgun (WGS) entry which is preliminary data.</text>
</comment>
<evidence type="ECO:0000256" key="4">
    <source>
        <dbReference type="SAM" id="MobiDB-lite"/>
    </source>
</evidence>
<feature type="compositionally biased region" description="Basic and acidic residues" evidence="4">
    <location>
        <begin position="1001"/>
        <end position="1020"/>
    </location>
</feature>
<feature type="coiled-coil region" evidence="3">
    <location>
        <begin position="81"/>
        <end position="111"/>
    </location>
</feature>
<dbReference type="EMBL" id="JANPWB010000010">
    <property type="protein sequence ID" value="KAJ1144310.1"/>
    <property type="molecule type" value="Genomic_DNA"/>
</dbReference>
<feature type="region of interest" description="Disordered" evidence="4">
    <location>
        <begin position="1154"/>
        <end position="1230"/>
    </location>
</feature>
<proteinExistence type="predicted"/>
<reference evidence="6" key="1">
    <citation type="journal article" date="2022" name="bioRxiv">
        <title>Sequencing and chromosome-scale assembly of the giantPleurodeles waltlgenome.</title>
        <authorList>
            <person name="Brown T."/>
            <person name="Elewa A."/>
            <person name="Iarovenko S."/>
            <person name="Subramanian E."/>
            <person name="Araus A.J."/>
            <person name="Petzold A."/>
            <person name="Susuki M."/>
            <person name="Suzuki K.-i.T."/>
            <person name="Hayashi T."/>
            <person name="Toyoda A."/>
            <person name="Oliveira C."/>
            <person name="Osipova E."/>
            <person name="Leigh N.D."/>
            <person name="Simon A."/>
            <person name="Yun M.H."/>
        </authorList>
    </citation>
    <scope>NUCLEOTIDE SEQUENCE</scope>
    <source>
        <strain evidence="6">20211129_DDA</strain>
        <tissue evidence="6">Liver</tissue>
    </source>
</reference>
<feature type="compositionally biased region" description="Basic and acidic residues" evidence="4">
    <location>
        <begin position="976"/>
        <end position="992"/>
    </location>
</feature>
<dbReference type="PANTHER" id="PTHR45652:SF10">
    <property type="entry name" value="NEUROFILAMENT MEDIUM POLYPEPTIDE ISOFORM X1"/>
    <property type="match status" value="1"/>
</dbReference>
<evidence type="ECO:0000313" key="7">
    <source>
        <dbReference type="Proteomes" id="UP001066276"/>
    </source>
</evidence>
<feature type="region of interest" description="Disordered" evidence="4">
    <location>
        <begin position="510"/>
        <end position="683"/>
    </location>
</feature>
<dbReference type="SUPFAM" id="SSF64593">
    <property type="entry name" value="Intermediate filament protein, coiled coil region"/>
    <property type="match status" value="2"/>
</dbReference>
<feature type="compositionally biased region" description="Polar residues" evidence="4">
    <location>
        <begin position="24"/>
        <end position="53"/>
    </location>
</feature>
<feature type="region of interest" description="Disordered" evidence="4">
    <location>
        <begin position="1548"/>
        <end position="1570"/>
    </location>
</feature>
<feature type="compositionally biased region" description="Low complexity" evidence="4">
    <location>
        <begin position="552"/>
        <end position="565"/>
    </location>
</feature>
<feature type="domain" description="IF rod" evidence="5">
    <location>
        <begin position="70"/>
        <end position="379"/>
    </location>
</feature>
<feature type="region of interest" description="Disordered" evidence="4">
    <location>
        <begin position="1055"/>
        <end position="1091"/>
    </location>
</feature>
<dbReference type="PANTHER" id="PTHR45652">
    <property type="entry name" value="GLIAL FIBRILLARY ACIDIC PROTEIN"/>
    <property type="match status" value="1"/>
</dbReference>
<feature type="compositionally biased region" description="Basic and acidic residues" evidence="4">
    <location>
        <begin position="566"/>
        <end position="585"/>
    </location>
</feature>
<feature type="compositionally biased region" description="Basic and acidic residues" evidence="4">
    <location>
        <begin position="1548"/>
        <end position="1562"/>
    </location>
</feature>